<name>A0A9Q0ILT0_9TELE</name>
<dbReference type="OrthoDB" id="9909389at2759"/>
<comment type="caution">
    <text evidence="2">The sequence shown here is derived from an EMBL/GenBank/DDBJ whole genome shotgun (WGS) entry which is preliminary data.</text>
</comment>
<evidence type="ECO:0000256" key="1">
    <source>
        <dbReference type="SAM" id="MobiDB-lite"/>
    </source>
</evidence>
<dbReference type="AlphaFoldDB" id="A0A9Q0ILT0"/>
<feature type="compositionally biased region" description="Low complexity" evidence="1">
    <location>
        <begin position="116"/>
        <end position="156"/>
    </location>
</feature>
<accession>A0A9Q0ILT0</accession>
<protein>
    <submittedName>
        <fullName evidence="2">Uncharacterized protein</fullName>
    </submittedName>
</protein>
<organism evidence="2 3">
    <name type="scientific">Muraenolepis orangiensis</name>
    <name type="common">Patagonian moray cod</name>
    <dbReference type="NCBI Taxonomy" id="630683"/>
    <lineage>
        <taxon>Eukaryota</taxon>
        <taxon>Metazoa</taxon>
        <taxon>Chordata</taxon>
        <taxon>Craniata</taxon>
        <taxon>Vertebrata</taxon>
        <taxon>Euteleostomi</taxon>
        <taxon>Actinopterygii</taxon>
        <taxon>Neopterygii</taxon>
        <taxon>Teleostei</taxon>
        <taxon>Neoteleostei</taxon>
        <taxon>Acanthomorphata</taxon>
        <taxon>Zeiogadaria</taxon>
        <taxon>Gadariae</taxon>
        <taxon>Gadiformes</taxon>
        <taxon>Muraenolepidoidei</taxon>
        <taxon>Muraenolepididae</taxon>
        <taxon>Muraenolepis</taxon>
    </lineage>
</organism>
<feature type="compositionally biased region" description="Basic residues" evidence="1">
    <location>
        <begin position="83"/>
        <end position="114"/>
    </location>
</feature>
<dbReference type="Proteomes" id="UP001148018">
    <property type="component" value="Unassembled WGS sequence"/>
</dbReference>
<evidence type="ECO:0000313" key="3">
    <source>
        <dbReference type="Proteomes" id="UP001148018"/>
    </source>
</evidence>
<feature type="region of interest" description="Disordered" evidence="1">
    <location>
        <begin position="78"/>
        <end position="179"/>
    </location>
</feature>
<sequence>MDERLADYVQGYSSCVWTYRNFLKPVPAAAVSCPESKHERMDTEEDVQDKTIWTYQHYLGIYSFFSYLKPGFNTQHNTASGQYHHHPYHPHHHPYHPHHHPNHHHPYHPSHPHPYHPTTTTPTTPTTTTPTTTTPTPTPTPNTTTITPTTLTSLTTNHEKETSTITQQTSQATPTPVYHSTTAAGTTVQSTQATTAHVTPSIQPAVTEDFQYEADDDTLVISGGLYDGHAIFDQPPPTTEQPLHLQFLNETETIPTF</sequence>
<keyword evidence="3" id="KW-1185">Reference proteome</keyword>
<feature type="compositionally biased region" description="Low complexity" evidence="1">
    <location>
        <begin position="163"/>
        <end position="176"/>
    </location>
</feature>
<reference evidence="2" key="1">
    <citation type="submission" date="2022-07" db="EMBL/GenBank/DDBJ databases">
        <title>Chromosome-level genome of Muraenolepis orangiensis.</title>
        <authorList>
            <person name="Kim J."/>
        </authorList>
    </citation>
    <scope>NUCLEOTIDE SEQUENCE</scope>
    <source>
        <strain evidence="2">KU_S4_2022</strain>
        <tissue evidence="2">Muscle</tissue>
    </source>
</reference>
<evidence type="ECO:0000313" key="2">
    <source>
        <dbReference type="EMBL" id="KAJ3602845.1"/>
    </source>
</evidence>
<gene>
    <name evidence="2" type="ORF">NHX12_030590</name>
</gene>
<dbReference type="EMBL" id="JANIIK010000046">
    <property type="protein sequence ID" value="KAJ3602845.1"/>
    <property type="molecule type" value="Genomic_DNA"/>
</dbReference>
<proteinExistence type="predicted"/>